<dbReference type="Gene3D" id="1.10.10.60">
    <property type="entry name" value="Homeodomain-like"/>
    <property type="match status" value="2"/>
</dbReference>
<gene>
    <name evidence="9" type="ORF">BDA96_07G041200</name>
</gene>
<keyword evidence="5" id="KW-0804">Transcription</keyword>
<dbReference type="InterPro" id="IPR017930">
    <property type="entry name" value="Myb_dom"/>
</dbReference>
<dbReference type="PANTHER" id="PTHR47997:SF31">
    <property type="entry name" value="MYB TRANSCRIPTION FACTOR"/>
    <property type="match status" value="1"/>
</dbReference>
<dbReference type="Proteomes" id="UP000807115">
    <property type="component" value="Chromosome 7"/>
</dbReference>
<dbReference type="InterPro" id="IPR009057">
    <property type="entry name" value="Homeodomain-like_sf"/>
</dbReference>
<evidence type="ECO:0000259" key="8">
    <source>
        <dbReference type="PROSITE" id="PS51294"/>
    </source>
</evidence>
<dbReference type="OMA" id="MANGGGW"/>
<dbReference type="SMART" id="SM00717">
    <property type="entry name" value="SANT"/>
    <property type="match status" value="2"/>
</dbReference>
<dbReference type="EMBL" id="CM027686">
    <property type="protein sequence ID" value="KAG0522485.1"/>
    <property type="molecule type" value="Genomic_DNA"/>
</dbReference>
<comment type="subcellular location">
    <subcellularLocation>
        <location evidence="1">Nucleus</location>
    </subcellularLocation>
</comment>
<evidence type="ECO:0000313" key="10">
    <source>
        <dbReference type="Proteomes" id="UP000807115"/>
    </source>
</evidence>
<evidence type="ECO:0000256" key="2">
    <source>
        <dbReference type="ARBA" id="ARBA00022737"/>
    </source>
</evidence>
<proteinExistence type="predicted"/>
<keyword evidence="4" id="KW-0238">DNA-binding</keyword>
<dbReference type="GO" id="GO:0005634">
    <property type="term" value="C:nucleus"/>
    <property type="evidence" value="ECO:0007669"/>
    <property type="project" value="UniProtKB-SubCell"/>
</dbReference>
<evidence type="ECO:0000256" key="5">
    <source>
        <dbReference type="ARBA" id="ARBA00023163"/>
    </source>
</evidence>
<evidence type="ECO:0000256" key="6">
    <source>
        <dbReference type="ARBA" id="ARBA00023242"/>
    </source>
</evidence>
<evidence type="ECO:0000256" key="3">
    <source>
        <dbReference type="ARBA" id="ARBA00023015"/>
    </source>
</evidence>
<dbReference type="SMR" id="A0A921QKF6"/>
<comment type="caution">
    <text evidence="9">The sequence shown here is derived from an EMBL/GenBank/DDBJ whole genome shotgun (WGS) entry which is preliminary data.</text>
</comment>
<reference evidence="9" key="1">
    <citation type="journal article" date="2019" name="BMC Genomics">
        <title>A new reference genome for Sorghum bicolor reveals high levels of sequence similarity between sweet and grain genotypes: implications for the genetics of sugar metabolism.</title>
        <authorList>
            <person name="Cooper E.A."/>
            <person name="Brenton Z.W."/>
            <person name="Flinn B.S."/>
            <person name="Jenkins J."/>
            <person name="Shu S."/>
            <person name="Flowers D."/>
            <person name="Luo F."/>
            <person name="Wang Y."/>
            <person name="Xia P."/>
            <person name="Barry K."/>
            <person name="Daum C."/>
            <person name="Lipzen A."/>
            <person name="Yoshinaga Y."/>
            <person name="Schmutz J."/>
            <person name="Saski C."/>
            <person name="Vermerris W."/>
            <person name="Kresovich S."/>
        </authorList>
    </citation>
    <scope>NUCLEOTIDE SEQUENCE</scope>
</reference>
<evidence type="ECO:0000259" key="7">
    <source>
        <dbReference type="PROSITE" id="PS50090"/>
    </source>
</evidence>
<dbReference type="Pfam" id="PF00249">
    <property type="entry name" value="Myb_DNA-binding"/>
    <property type="match status" value="2"/>
</dbReference>
<dbReference type="KEGG" id="sbi:8067828"/>
<evidence type="ECO:0000256" key="1">
    <source>
        <dbReference type="ARBA" id="ARBA00004123"/>
    </source>
</evidence>
<organism evidence="9 10">
    <name type="scientific">Sorghum bicolor</name>
    <name type="common">Sorghum</name>
    <name type="synonym">Sorghum vulgare</name>
    <dbReference type="NCBI Taxonomy" id="4558"/>
    <lineage>
        <taxon>Eukaryota</taxon>
        <taxon>Viridiplantae</taxon>
        <taxon>Streptophyta</taxon>
        <taxon>Embryophyta</taxon>
        <taxon>Tracheophyta</taxon>
        <taxon>Spermatophyta</taxon>
        <taxon>Magnoliopsida</taxon>
        <taxon>Liliopsida</taxon>
        <taxon>Poales</taxon>
        <taxon>Poaceae</taxon>
        <taxon>PACMAD clade</taxon>
        <taxon>Panicoideae</taxon>
        <taxon>Andropogonodae</taxon>
        <taxon>Andropogoneae</taxon>
        <taxon>Sorghinae</taxon>
        <taxon>Sorghum</taxon>
    </lineage>
</organism>
<dbReference type="PANTHER" id="PTHR47997">
    <property type="entry name" value="MYB DOMAIN PROTEIN 55"/>
    <property type="match status" value="1"/>
</dbReference>
<reference evidence="9" key="2">
    <citation type="submission" date="2020-10" db="EMBL/GenBank/DDBJ databases">
        <authorList>
            <person name="Cooper E.A."/>
            <person name="Brenton Z.W."/>
            <person name="Flinn B.S."/>
            <person name="Jenkins J."/>
            <person name="Shu S."/>
            <person name="Flowers D."/>
            <person name="Luo F."/>
            <person name="Wang Y."/>
            <person name="Xia P."/>
            <person name="Barry K."/>
            <person name="Daum C."/>
            <person name="Lipzen A."/>
            <person name="Yoshinaga Y."/>
            <person name="Schmutz J."/>
            <person name="Saski C."/>
            <person name="Vermerris W."/>
            <person name="Kresovich S."/>
        </authorList>
    </citation>
    <scope>NUCLEOTIDE SEQUENCE</scope>
</reference>
<name>A0A921QKF6_SORBI</name>
<dbReference type="FunFam" id="1.10.10.60:FF:000185">
    <property type="entry name" value="MYB transcription factor"/>
    <property type="match status" value="1"/>
</dbReference>
<dbReference type="FunFam" id="1.10.10.60:FF:000348">
    <property type="entry name" value="Transcription factor MYB26"/>
    <property type="match status" value="1"/>
</dbReference>
<dbReference type="InterPro" id="IPR051953">
    <property type="entry name" value="Plant_SW-associated_TFs"/>
</dbReference>
<accession>A0A921QKF6</accession>
<dbReference type="OrthoDB" id="2143914at2759"/>
<dbReference type="SUPFAM" id="SSF46689">
    <property type="entry name" value="Homeodomain-like"/>
    <property type="match status" value="1"/>
</dbReference>
<evidence type="ECO:0000313" key="9">
    <source>
        <dbReference type="EMBL" id="KAG0522485.1"/>
    </source>
</evidence>
<feature type="domain" description="Myb-like" evidence="7">
    <location>
        <begin position="62"/>
        <end position="112"/>
    </location>
</feature>
<evidence type="ECO:0000256" key="4">
    <source>
        <dbReference type="ARBA" id="ARBA00023125"/>
    </source>
</evidence>
<feature type="domain" description="HTH myb-type" evidence="8">
    <location>
        <begin position="9"/>
        <end position="61"/>
    </location>
</feature>
<dbReference type="InterPro" id="IPR001005">
    <property type="entry name" value="SANT/Myb"/>
</dbReference>
<dbReference type="Gramene" id="EES13346">
    <property type="protein sequence ID" value="EES13346"/>
    <property type="gene ID" value="SORBI_3007G039100"/>
</dbReference>
<keyword evidence="6" id="KW-0539">Nucleus</keyword>
<dbReference type="GO" id="GO:0003677">
    <property type="term" value="F:DNA binding"/>
    <property type="evidence" value="ECO:0007669"/>
    <property type="project" value="UniProtKB-KW"/>
</dbReference>
<dbReference type="CDD" id="cd00167">
    <property type="entry name" value="SANT"/>
    <property type="match status" value="2"/>
</dbReference>
<protein>
    <submittedName>
        <fullName evidence="9">Uncharacterized protein</fullName>
    </submittedName>
</protein>
<sequence length="353" mass="38293">MGHHSCCNQQKVKRGLWSPEEDEKLIRYITTHGYGCWSEVPEKAGLQRCGKSCRLRWINYLRPDIRRGRFTAEEEKLIISLHAIVGNRWAHIASHLPGRTDNEIKNYWNSWIKKKIRKPAMSTTSSSVTTASPPCSTVASDAALVGHLQTPFSAAAEHQLDAFLSQSLALPPPKMQVGSGGGQESPPAAPLPPHCPFFMFDTSVSVSPPSSLTSPAAATHQLPHHPFLTFTAAAMDDSPISYHLPPLVDSMGMAMAAMDCGGLGEESRGHYREAAGNNNGQAAAGMANGGGGCCYGQIKEQEPPALGQDQWDDESAQHLLMWDDDDQELTPSNLEAMESTAHSLLFMGPNDHA</sequence>
<dbReference type="PROSITE" id="PS50090">
    <property type="entry name" value="MYB_LIKE"/>
    <property type="match status" value="2"/>
</dbReference>
<keyword evidence="3" id="KW-0805">Transcription regulation</keyword>
<feature type="domain" description="Myb-like" evidence="7">
    <location>
        <begin position="9"/>
        <end position="61"/>
    </location>
</feature>
<feature type="domain" description="HTH myb-type" evidence="8">
    <location>
        <begin position="62"/>
        <end position="116"/>
    </location>
</feature>
<dbReference type="PROSITE" id="PS51294">
    <property type="entry name" value="HTH_MYB"/>
    <property type="match status" value="2"/>
</dbReference>
<dbReference type="AlphaFoldDB" id="A0A921QKF6"/>
<keyword evidence="2" id="KW-0677">Repeat</keyword>